<dbReference type="EMBL" id="CACRXK020001715">
    <property type="protein sequence ID" value="CAB3990727.1"/>
    <property type="molecule type" value="Genomic_DNA"/>
</dbReference>
<dbReference type="AlphaFoldDB" id="A0A7D9HWR2"/>
<dbReference type="Proteomes" id="UP001152795">
    <property type="component" value="Unassembled WGS sequence"/>
</dbReference>
<evidence type="ECO:0000256" key="4">
    <source>
        <dbReference type="ARBA" id="ARBA00022825"/>
    </source>
</evidence>
<keyword evidence="8" id="KW-1185">Reference proteome</keyword>
<dbReference type="Pfam" id="PF00089">
    <property type="entry name" value="Trypsin"/>
    <property type="match status" value="1"/>
</dbReference>
<organism evidence="7 8">
    <name type="scientific">Paramuricea clavata</name>
    <name type="common">Red gorgonian</name>
    <name type="synonym">Violescent sea-whip</name>
    <dbReference type="NCBI Taxonomy" id="317549"/>
    <lineage>
        <taxon>Eukaryota</taxon>
        <taxon>Metazoa</taxon>
        <taxon>Cnidaria</taxon>
        <taxon>Anthozoa</taxon>
        <taxon>Octocorallia</taxon>
        <taxon>Malacalcyonacea</taxon>
        <taxon>Plexauridae</taxon>
        <taxon>Paramuricea</taxon>
    </lineage>
</organism>
<dbReference type="PROSITE" id="PS01180">
    <property type="entry name" value="CUB"/>
    <property type="match status" value="6"/>
</dbReference>
<feature type="disulfide bond" evidence="6">
    <location>
        <begin position="164"/>
        <end position="191"/>
    </location>
</feature>
<evidence type="ECO:0000256" key="2">
    <source>
        <dbReference type="ARBA" id="ARBA00022737"/>
    </source>
</evidence>
<dbReference type="InterPro" id="IPR043504">
    <property type="entry name" value="Peptidase_S1_PA_chymotrypsin"/>
</dbReference>
<gene>
    <name evidence="7" type="ORF">PACLA_8A020238</name>
</gene>
<evidence type="ECO:0000256" key="5">
    <source>
        <dbReference type="ARBA" id="ARBA00023157"/>
    </source>
</evidence>
<dbReference type="Pfam" id="PF00431">
    <property type="entry name" value="CUB"/>
    <property type="match status" value="6"/>
</dbReference>
<dbReference type="SMART" id="SM00042">
    <property type="entry name" value="CUB"/>
    <property type="match status" value="6"/>
</dbReference>
<comment type="caution">
    <text evidence="7">The sequence shown here is derived from an EMBL/GenBank/DDBJ whole genome shotgun (WGS) entry which is preliminary data.</text>
</comment>
<dbReference type="CDD" id="cd00041">
    <property type="entry name" value="CUB"/>
    <property type="match status" value="6"/>
</dbReference>
<dbReference type="CDD" id="cd00190">
    <property type="entry name" value="Tryp_SPc"/>
    <property type="match status" value="1"/>
</dbReference>
<protein>
    <submittedName>
        <fullName evidence="7">Cubilin, partial</fullName>
    </submittedName>
</protein>
<evidence type="ECO:0000313" key="8">
    <source>
        <dbReference type="Proteomes" id="UP001152795"/>
    </source>
</evidence>
<dbReference type="InterPro" id="IPR018114">
    <property type="entry name" value="TRYPSIN_HIS"/>
</dbReference>
<name>A0A7D9HWR2_PARCT</name>
<dbReference type="PRINTS" id="PR00722">
    <property type="entry name" value="CHYMOTRYPSIN"/>
</dbReference>
<keyword evidence="1" id="KW-0645">Protease</keyword>
<dbReference type="PANTHER" id="PTHR24251">
    <property type="entry name" value="OVOCHYMASE-RELATED"/>
    <property type="match status" value="1"/>
</dbReference>
<evidence type="ECO:0000313" key="7">
    <source>
        <dbReference type="EMBL" id="CAB3990727.1"/>
    </source>
</evidence>
<dbReference type="FunFam" id="2.60.120.290:FF:000018">
    <property type="entry name" value="cubilin"/>
    <property type="match status" value="1"/>
</dbReference>
<keyword evidence="4" id="KW-0720">Serine protease</keyword>
<dbReference type="InterPro" id="IPR001314">
    <property type="entry name" value="Peptidase_S1A"/>
</dbReference>
<proteinExistence type="predicted"/>
<dbReference type="InterPro" id="IPR000859">
    <property type="entry name" value="CUB_dom"/>
</dbReference>
<evidence type="ECO:0000256" key="6">
    <source>
        <dbReference type="PROSITE-ProRule" id="PRU00059"/>
    </source>
</evidence>
<comment type="caution">
    <text evidence="6">Lacks conserved residue(s) required for the propagation of feature annotation.</text>
</comment>
<dbReference type="Gene3D" id="2.60.120.290">
    <property type="entry name" value="Spermadhesin, CUB domain"/>
    <property type="match status" value="6"/>
</dbReference>
<keyword evidence="2" id="KW-0677">Repeat</keyword>
<keyword evidence="5 6" id="KW-1015">Disulfide bond</keyword>
<dbReference type="PANTHER" id="PTHR24251:SF50">
    <property type="entry name" value="ATTRACTIN-LIKE 1A"/>
    <property type="match status" value="1"/>
</dbReference>
<reference evidence="7" key="1">
    <citation type="submission" date="2020-04" db="EMBL/GenBank/DDBJ databases">
        <authorList>
            <person name="Alioto T."/>
            <person name="Alioto T."/>
            <person name="Gomez Garrido J."/>
        </authorList>
    </citation>
    <scope>NUCLEOTIDE SEQUENCE</scope>
    <source>
        <strain evidence="7">A484AB</strain>
    </source>
</reference>
<dbReference type="GO" id="GO:0006508">
    <property type="term" value="P:proteolysis"/>
    <property type="evidence" value="ECO:0007669"/>
    <property type="project" value="UniProtKB-KW"/>
</dbReference>
<dbReference type="Gene3D" id="2.40.10.10">
    <property type="entry name" value="Trypsin-like serine proteases"/>
    <property type="match status" value="1"/>
</dbReference>
<accession>A0A7D9HWR2</accession>
<evidence type="ECO:0000256" key="1">
    <source>
        <dbReference type="ARBA" id="ARBA00022670"/>
    </source>
</evidence>
<dbReference type="FunFam" id="2.40.10.10:FF:000003">
    <property type="entry name" value="Transmembrane serine protease 3"/>
    <property type="match status" value="1"/>
</dbReference>
<dbReference type="FunFam" id="2.60.120.290:FF:000013">
    <property type="entry name" value="Membrane frizzled-related protein"/>
    <property type="match status" value="4"/>
</dbReference>
<dbReference type="SUPFAM" id="SSF49854">
    <property type="entry name" value="Spermadhesin, CUB domain"/>
    <property type="match status" value="6"/>
</dbReference>
<dbReference type="PROSITE" id="PS50240">
    <property type="entry name" value="TRYPSIN_DOM"/>
    <property type="match status" value="1"/>
</dbReference>
<dbReference type="PROSITE" id="PS00134">
    <property type="entry name" value="TRYPSIN_HIS"/>
    <property type="match status" value="1"/>
</dbReference>
<dbReference type="InterPro" id="IPR009003">
    <property type="entry name" value="Peptidase_S1_PA"/>
</dbReference>
<keyword evidence="3" id="KW-0378">Hydrolase</keyword>
<evidence type="ECO:0000256" key="3">
    <source>
        <dbReference type="ARBA" id="ARBA00022801"/>
    </source>
</evidence>
<sequence length="1079" mass="119834">MMKMCKMPIIQNYLFAFIFLLVNVNPSSSSVCSEDIIVVKRSISSPNYPYHYPSNANCTWIIKSPLEDREIVLKIRDLDVEAQALCNFDYIQIGSGSIPGKNIIVTRLCGRQKPGPIKSHSDALWLRFVSDGEKTFRGFRATWKAKKIRQSQAFPNPANEKNVCGEANLNGIEGSIKSPKFPRKYPYDQECQWIIKAPVKNRIVIRFEYFDLEGASKCRFDYLVVKDGEYDNSKTIGRYCGSSKPATITTSSNTANLMFNSDTSIARGGFLIRWKAVDPLTATRTAVVQTTATTTTENPTEPEECEFQYTSNHGSIQSPLYPSFYPEDILCTWVISVEKPSRIRLTFGPEFDLENGEQCTYDFLSIRDGANVVDKEIGRYCGQHSPETILSSASSLHITFRSDKSGVGKGFLLAWVAERVSGPNPTTSSTTKTPECGGRLTEATGVITSPDYPMMYPSNQHCIWFLSMSSDSQVRLTFDYFDLEDNLNCAYDYLLIRDGADANSPVIGRFCGPSTYISDQFLYSSGRDLRIEFHSDISGSKGGFRLTWESVLKGTTQPTSITTPTDFGKHRIMTGCGGFFELGLHSGTIFSPFYPENYTPNLSCTWTILVDDEVQVAVSFNEFELENTPECSADYVIVRNGISENSEILGKYCGTDVPVYLLSRRNELSVTFRTDGVRNARGFEISWMKYRRSPSGPVAWTQPPVTNQAPICVNEFGSLTGASALSVNDRCQWSLRAEGDNQIQLDFADFNFGASHSSCIEDYVEIRNGLTEYAPVVGKFCSGKKPYQITSTGRFMIVRYVMSGKVQTTFKLDYKEVGSQKNDALFAFNKDGCGSSILSQDTDDGRRRDNKLGEWPWQAALMKKGMSAVTCGGVLISPDWIMTAAHCFKRSMVPSEWSVKLGSVDIQSGGKSEQRFDISVMRVHPNYNSSSNENDIALIKLHKPAQLNINVSTICLPDQDSDQLYENGNICHVAGWGTDRVFTDPVYPLSSLVLPIVSNNGCDTFDEFAVTDNMLCAGHQNGIDTCHGDGGGALMCKSSKGFVGVGINSVGEGCGDSKHYGVYTDVRPYLDWIKVQLFT</sequence>
<dbReference type="OrthoDB" id="10012881at2759"/>
<dbReference type="InterPro" id="IPR001254">
    <property type="entry name" value="Trypsin_dom"/>
</dbReference>
<dbReference type="SUPFAM" id="SSF50494">
    <property type="entry name" value="Trypsin-like serine proteases"/>
    <property type="match status" value="1"/>
</dbReference>
<dbReference type="SMART" id="SM00020">
    <property type="entry name" value="Tryp_SPc"/>
    <property type="match status" value="1"/>
</dbReference>
<dbReference type="InterPro" id="IPR035914">
    <property type="entry name" value="Sperma_CUB_dom_sf"/>
</dbReference>
<dbReference type="GO" id="GO:0004252">
    <property type="term" value="F:serine-type endopeptidase activity"/>
    <property type="evidence" value="ECO:0007669"/>
    <property type="project" value="InterPro"/>
</dbReference>